<dbReference type="AlphaFoldDB" id="A0A9Q1J4T8"/>
<comment type="caution">
    <text evidence="2">The sequence shown here is derived from an EMBL/GenBank/DDBJ whole genome shotgun (WGS) entry which is preliminary data.</text>
</comment>
<evidence type="ECO:0000313" key="2">
    <source>
        <dbReference type="EMBL" id="KAJ8368447.1"/>
    </source>
</evidence>
<keyword evidence="3" id="KW-1185">Reference proteome</keyword>
<organism evidence="2 3">
    <name type="scientific">Synaphobranchus kaupii</name>
    <name type="common">Kaup's arrowtooth eel</name>
    <dbReference type="NCBI Taxonomy" id="118154"/>
    <lineage>
        <taxon>Eukaryota</taxon>
        <taxon>Metazoa</taxon>
        <taxon>Chordata</taxon>
        <taxon>Craniata</taxon>
        <taxon>Vertebrata</taxon>
        <taxon>Euteleostomi</taxon>
        <taxon>Actinopterygii</taxon>
        <taxon>Neopterygii</taxon>
        <taxon>Teleostei</taxon>
        <taxon>Anguilliformes</taxon>
        <taxon>Synaphobranchidae</taxon>
        <taxon>Synaphobranchus</taxon>
    </lineage>
</organism>
<evidence type="ECO:0000256" key="1">
    <source>
        <dbReference type="SAM" id="MobiDB-lite"/>
    </source>
</evidence>
<name>A0A9Q1J4T8_SYNKA</name>
<gene>
    <name evidence="2" type="ORF">SKAU_G00084750</name>
</gene>
<evidence type="ECO:0000313" key="3">
    <source>
        <dbReference type="Proteomes" id="UP001152622"/>
    </source>
</evidence>
<proteinExistence type="predicted"/>
<feature type="compositionally biased region" description="Acidic residues" evidence="1">
    <location>
        <begin position="27"/>
        <end position="36"/>
    </location>
</feature>
<feature type="compositionally biased region" description="Basic and acidic residues" evidence="1">
    <location>
        <begin position="1"/>
        <end position="11"/>
    </location>
</feature>
<reference evidence="2" key="1">
    <citation type="journal article" date="2023" name="Science">
        <title>Genome structures resolve the early diversification of teleost fishes.</title>
        <authorList>
            <person name="Parey E."/>
            <person name="Louis A."/>
            <person name="Montfort J."/>
            <person name="Bouchez O."/>
            <person name="Roques C."/>
            <person name="Iampietro C."/>
            <person name="Lluch J."/>
            <person name="Castinel A."/>
            <person name="Donnadieu C."/>
            <person name="Desvignes T."/>
            <person name="Floi Bucao C."/>
            <person name="Jouanno E."/>
            <person name="Wen M."/>
            <person name="Mejri S."/>
            <person name="Dirks R."/>
            <person name="Jansen H."/>
            <person name="Henkel C."/>
            <person name="Chen W.J."/>
            <person name="Zahm M."/>
            <person name="Cabau C."/>
            <person name="Klopp C."/>
            <person name="Thompson A.W."/>
            <person name="Robinson-Rechavi M."/>
            <person name="Braasch I."/>
            <person name="Lecointre G."/>
            <person name="Bobe J."/>
            <person name="Postlethwait J.H."/>
            <person name="Berthelot C."/>
            <person name="Roest Crollius H."/>
            <person name="Guiguen Y."/>
        </authorList>
    </citation>
    <scope>NUCLEOTIDE SEQUENCE</scope>
    <source>
        <strain evidence="2">WJC10195</strain>
    </source>
</reference>
<accession>A0A9Q1J4T8</accession>
<dbReference type="Proteomes" id="UP001152622">
    <property type="component" value="Chromosome 3"/>
</dbReference>
<feature type="region of interest" description="Disordered" evidence="1">
    <location>
        <begin position="1"/>
        <end position="49"/>
    </location>
</feature>
<protein>
    <submittedName>
        <fullName evidence="2">Uncharacterized protein</fullName>
    </submittedName>
</protein>
<feature type="compositionally biased region" description="Basic and acidic residues" evidence="1">
    <location>
        <begin position="37"/>
        <end position="46"/>
    </location>
</feature>
<sequence length="262" mass="29170">MSVKDKGEDRCALTWDKGSLQRLGPGESEEGDDDEGRDTGPRDPHGVHCPCITRHRSRVSSVWMDRQRDREVRRELSLDIKIERAAPSPATTTVFSDCHRLHRLESQALLTRGEATYLRVPANAIMQFKSARIIVFERTRAWAWGERIAEAAIDTGALFGCLSRDNAGRKRHAGMRLPFSFTQSLLSQTPSPTPHRHRRPHNLSLFSPSRVSGGVEWVFGALITAGASALLRHSNGSDGTAPPGCRLAQIAFPLQSYRRALR</sequence>
<dbReference type="EMBL" id="JAINUF010000003">
    <property type="protein sequence ID" value="KAJ8368447.1"/>
    <property type="molecule type" value="Genomic_DNA"/>
</dbReference>